<proteinExistence type="predicted"/>
<evidence type="ECO:0000313" key="2">
    <source>
        <dbReference type="EMBL" id="GGP95226.1"/>
    </source>
</evidence>
<gene>
    <name evidence="2" type="ORF">GCM10010249_11550</name>
</gene>
<keyword evidence="3" id="KW-1185">Reference proteome</keyword>
<evidence type="ECO:0000256" key="1">
    <source>
        <dbReference type="SAM" id="MobiDB-lite"/>
    </source>
</evidence>
<organism evidence="2 3">
    <name type="scientific">Streptomyces roseolilacinus</name>
    <dbReference type="NCBI Taxonomy" id="66904"/>
    <lineage>
        <taxon>Bacteria</taxon>
        <taxon>Bacillati</taxon>
        <taxon>Actinomycetota</taxon>
        <taxon>Actinomycetes</taxon>
        <taxon>Kitasatosporales</taxon>
        <taxon>Streptomycetaceae</taxon>
        <taxon>Streptomyces</taxon>
    </lineage>
</organism>
<evidence type="ECO:0000313" key="3">
    <source>
        <dbReference type="Proteomes" id="UP000654123"/>
    </source>
</evidence>
<feature type="compositionally biased region" description="Basic residues" evidence="1">
    <location>
        <begin position="36"/>
        <end position="56"/>
    </location>
</feature>
<reference evidence="2" key="2">
    <citation type="submission" date="2020-09" db="EMBL/GenBank/DDBJ databases">
        <authorList>
            <person name="Sun Q."/>
            <person name="Ohkuma M."/>
        </authorList>
    </citation>
    <scope>NUCLEOTIDE SEQUENCE</scope>
    <source>
        <strain evidence="2">JCM 4335</strain>
    </source>
</reference>
<feature type="region of interest" description="Disordered" evidence="1">
    <location>
        <begin position="1"/>
        <end position="147"/>
    </location>
</feature>
<accession>A0A918AZA0</accession>
<name>A0A918AZA0_9ACTN</name>
<dbReference type="EMBL" id="BMSV01000002">
    <property type="protein sequence ID" value="GGP95226.1"/>
    <property type="molecule type" value="Genomic_DNA"/>
</dbReference>
<dbReference type="AlphaFoldDB" id="A0A918AZA0"/>
<dbReference type="Proteomes" id="UP000654123">
    <property type="component" value="Unassembled WGS sequence"/>
</dbReference>
<reference evidence="2" key="1">
    <citation type="journal article" date="2014" name="Int. J. Syst. Evol. Microbiol.">
        <title>Complete genome sequence of Corynebacterium casei LMG S-19264T (=DSM 44701T), isolated from a smear-ripened cheese.</title>
        <authorList>
            <consortium name="US DOE Joint Genome Institute (JGI-PGF)"/>
            <person name="Walter F."/>
            <person name="Albersmeier A."/>
            <person name="Kalinowski J."/>
            <person name="Ruckert C."/>
        </authorList>
    </citation>
    <scope>NUCLEOTIDE SEQUENCE</scope>
    <source>
        <strain evidence="2">JCM 4335</strain>
    </source>
</reference>
<protein>
    <submittedName>
        <fullName evidence="2">Uncharacterized protein</fullName>
    </submittedName>
</protein>
<comment type="caution">
    <text evidence="2">The sequence shown here is derived from an EMBL/GenBank/DDBJ whole genome shotgun (WGS) entry which is preliminary data.</text>
</comment>
<sequence length="147" mass="15285">MPSAPSVRTAPAPHQGDRGRVPAPTVSARDGDGWVTHRRPCGPPHRGARRRARSRFRRTEAGTGVFGAGLAVGPRGSGGTGGRRDPLDRGPSSVIGNPVPGSPLAQPETGFPVTRGTHGAPRIRSVRPYGRVTNGARNARAPGASRR</sequence>